<keyword evidence="2" id="KW-0812">Transmembrane</keyword>
<evidence type="ECO:0000256" key="2">
    <source>
        <dbReference type="SAM" id="Phobius"/>
    </source>
</evidence>
<evidence type="ECO:0000313" key="3">
    <source>
        <dbReference type="EMBL" id="GAA6167567.1"/>
    </source>
</evidence>
<comment type="caution">
    <text evidence="3">The sequence shown here is derived from an EMBL/GenBank/DDBJ whole genome shotgun (WGS) entry which is preliminary data.</text>
</comment>
<accession>A0ABQ0A7J2</accession>
<feature type="coiled-coil region" evidence="1">
    <location>
        <begin position="35"/>
        <end position="62"/>
    </location>
</feature>
<evidence type="ECO:0000313" key="4">
    <source>
        <dbReference type="Proteomes" id="UP001465153"/>
    </source>
</evidence>
<dbReference type="Proteomes" id="UP001465153">
    <property type="component" value="Unassembled WGS sequence"/>
</dbReference>
<gene>
    <name evidence="3" type="ORF">NBRC116591_13770</name>
</gene>
<proteinExistence type="predicted"/>
<organism evidence="3 4">
    <name type="scientific">Sessilibacter corallicola</name>
    <dbReference type="NCBI Taxonomy" id="2904075"/>
    <lineage>
        <taxon>Bacteria</taxon>
        <taxon>Pseudomonadati</taxon>
        <taxon>Pseudomonadota</taxon>
        <taxon>Gammaproteobacteria</taxon>
        <taxon>Cellvibrionales</taxon>
        <taxon>Cellvibrionaceae</taxon>
        <taxon>Sessilibacter</taxon>
    </lineage>
</organism>
<feature type="transmembrane region" description="Helical" evidence="2">
    <location>
        <begin position="7"/>
        <end position="23"/>
    </location>
</feature>
<reference evidence="3 4" key="1">
    <citation type="submission" date="2024-04" db="EMBL/GenBank/DDBJ databases">
        <title>Draft genome sequence of Sessilibacter corallicola NBRC 116591.</title>
        <authorList>
            <person name="Miyakawa T."/>
            <person name="Kusuya Y."/>
            <person name="Miura T."/>
        </authorList>
    </citation>
    <scope>NUCLEOTIDE SEQUENCE [LARGE SCALE GENOMIC DNA]</scope>
    <source>
        <strain evidence="3 4">KU-00831-HH</strain>
    </source>
</reference>
<protein>
    <submittedName>
        <fullName evidence="3">Uncharacterized protein</fullName>
    </submittedName>
</protein>
<dbReference type="RefSeq" id="WP_353302170.1">
    <property type="nucleotide sequence ID" value="NZ_BAABWN010000004.1"/>
</dbReference>
<keyword evidence="2" id="KW-0472">Membrane</keyword>
<evidence type="ECO:0000256" key="1">
    <source>
        <dbReference type="SAM" id="Coils"/>
    </source>
</evidence>
<sequence length="166" mass="18871">MRTLNDIAQWVAIFFIIGLLFNFDLDSLKNSPQKISILESKITEQKNQINSLKQDIIDIRNELQSVATINDLKELKKSQLNNTSQEISATDIQTQTVTDVESKLDLVINYYSKNMPLVILCAVVLITIISFIILSGKNFREKSQNKTRVTKLTPVSIDKDKPRKCA</sequence>
<feature type="transmembrane region" description="Helical" evidence="2">
    <location>
        <begin position="115"/>
        <end position="134"/>
    </location>
</feature>
<keyword evidence="2" id="KW-1133">Transmembrane helix</keyword>
<keyword evidence="4" id="KW-1185">Reference proteome</keyword>
<name>A0ABQ0A7J2_9GAMM</name>
<keyword evidence="1" id="KW-0175">Coiled coil</keyword>
<dbReference type="EMBL" id="BAABWN010000004">
    <property type="protein sequence ID" value="GAA6167567.1"/>
    <property type="molecule type" value="Genomic_DNA"/>
</dbReference>